<dbReference type="Gramene" id="TraesMAC1B03G00403950.1">
    <property type="protein sequence ID" value="TraesMAC1B03G00403950.1.CDS1"/>
    <property type="gene ID" value="TraesMAC1B03G00403950"/>
</dbReference>
<dbReference type="STRING" id="4565.A0A3B5Z6S9"/>
<organism evidence="4">
    <name type="scientific">Triticum aestivum</name>
    <name type="common">Wheat</name>
    <dbReference type="NCBI Taxonomy" id="4565"/>
    <lineage>
        <taxon>Eukaryota</taxon>
        <taxon>Viridiplantae</taxon>
        <taxon>Streptophyta</taxon>
        <taxon>Embryophyta</taxon>
        <taxon>Tracheophyta</taxon>
        <taxon>Spermatophyta</taxon>
        <taxon>Magnoliopsida</taxon>
        <taxon>Liliopsida</taxon>
        <taxon>Poales</taxon>
        <taxon>Poaceae</taxon>
        <taxon>BOP clade</taxon>
        <taxon>Pooideae</taxon>
        <taxon>Triticodae</taxon>
        <taxon>Triticeae</taxon>
        <taxon>Triticinae</taxon>
        <taxon>Triticum</taxon>
    </lineage>
</organism>
<dbReference type="Gene3D" id="3.40.33.10">
    <property type="entry name" value="CAP"/>
    <property type="match status" value="1"/>
</dbReference>
<reference evidence="4" key="2">
    <citation type="submission" date="2018-10" db="UniProtKB">
        <authorList>
            <consortium name="EnsemblPlants"/>
        </authorList>
    </citation>
    <scope>IDENTIFICATION</scope>
</reference>
<evidence type="ECO:0000256" key="1">
    <source>
        <dbReference type="SAM" id="MobiDB-lite"/>
    </source>
</evidence>
<protein>
    <recommendedName>
        <fullName evidence="3">SCP domain-containing protein</fullName>
    </recommendedName>
</protein>
<dbReference type="EnsemblPlants" id="TraesCS1B02G478500.1">
    <property type="protein sequence ID" value="TraesCS1B02G478500.1.cds1"/>
    <property type="gene ID" value="TraesCS1B02G478500"/>
</dbReference>
<dbReference type="SMR" id="A0A3B5Z6S9"/>
<dbReference type="SUPFAM" id="SSF55797">
    <property type="entry name" value="PR-1-like"/>
    <property type="match status" value="1"/>
</dbReference>
<evidence type="ECO:0000259" key="3">
    <source>
        <dbReference type="SMART" id="SM00198"/>
    </source>
</evidence>
<gene>
    <name evidence="4" type="primary">LOC123150030</name>
</gene>
<sequence length="245" mass="26919">MAPGGLVLLGLLLLVLVDALAAVHIDIAAALFHSHDHLGGNKQHKDKSSSSSSVPSWPDGNAATYLPPKQKEKASPSWPDANAADFFAEAAKKGLRSFTGGRGGYKTMTTEFLDAHNRVRAKYGVPPLRWSNKLARYARRWSDARRFDCVMMHSVGSPYGENVFWGTGWDWKAVEAVGDWASESSFYDWRAQACHPGQVCEHFTQIVWRTTKYVGCGRAECLAGGVFITCSYDPPGNWKGEVPLT</sequence>
<dbReference type="InterPro" id="IPR018244">
    <property type="entry name" value="Allrgn_V5/Tpx1_CS"/>
</dbReference>
<feature type="region of interest" description="Disordered" evidence="1">
    <location>
        <begin position="39"/>
        <end position="78"/>
    </location>
</feature>
<evidence type="ECO:0000313" key="5">
    <source>
        <dbReference type="Proteomes" id="UP000019116"/>
    </source>
</evidence>
<accession>A0A3B5Z6S9</accession>
<dbReference type="Gramene" id="TraesCS1B02G478500.1">
    <property type="protein sequence ID" value="TraesCS1B02G478500.1.cds1"/>
    <property type="gene ID" value="TraesCS1B02G478500"/>
</dbReference>
<dbReference type="Gramene" id="TraesCS1B03G1279100.1">
    <property type="protein sequence ID" value="TraesCS1B03G1279100.1.CDS1"/>
    <property type="gene ID" value="TraesCS1B03G1279100"/>
</dbReference>
<keyword evidence="5" id="KW-1185">Reference proteome</keyword>
<dbReference type="Proteomes" id="UP000019116">
    <property type="component" value="Chromosome 1B"/>
</dbReference>
<dbReference type="OrthoDB" id="337038at2759"/>
<dbReference type="PROSITE" id="PS01009">
    <property type="entry name" value="CRISP_1"/>
    <property type="match status" value="1"/>
</dbReference>
<feature type="domain" description="SCP" evidence="3">
    <location>
        <begin position="107"/>
        <end position="240"/>
    </location>
</feature>
<dbReference type="PANTHER" id="PTHR10334">
    <property type="entry name" value="CYSTEINE-RICH SECRETORY PROTEIN-RELATED"/>
    <property type="match status" value="1"/>
</dbReference>
<dbReference type="InterPro" id="IPR035940">
    <property type="entry name" value="CAP_sf"/>
</dbReference>
<evidence type="ECO:0000256" key="2">
    <source>
        <dbReference type="SAM" id="SignalP"/>
    </source>
</evidence>
<dbReference type="Gramene" id="TraesNOR1B03G00408060.1">
    <property type="protein sequence ID" value="TraesNOR1B03G00408060.1.CDS1"/>
    <property type="gene ID" value="TraesNOR1B03G00408060"/>
</dbReference>
<reference evidence="4" key="1">
    <citation type="submission" date="2018-08" db="EMBL/GenBank/DDBJ databases">
        <authorList>
            <person name="Rossello M."/>
        </authorList>
    </citation>
    <scope>NUCLEOTIDE SEQUENCE [LARGE SCALE GENOMIC DNA]</scope>
    <source>
        <strain evidence="4">cv. Chinese Spring</strain>
    </source>
</reference>
<feature type="chain" id="PRO_5043170384" description="SCP domain-containing protein" evidence="2">
    <location>
        <begin position="23"/>
        <end position="245"/>
    </location>
</feature>
<proteinExistence type="predicted"/>
<dbReference type="GO" id="GO:0005615">
    <property type="term" value="C:extracellular space"/>
    <property type="evidence" value="ECO:0000318"/>
    <property type="project" value="GO_Central"/>
</dbReference>
<dbReference type="FunFam" id="3.40.33.10:FF:000004">
    <property type="entry name" value="CAP, cysteine-rich secretory protein, antigen 5"/>
    <property type="match status" value="1"/>
</dbReference>
<dbReference type="Gramene" id="TraesWEE_scaffold_000729_01G000700.1">
    <property type="protein sequence ID" value="TraesWEE_scaffold_000729_01G000700.1"/>
    <property type="gene ID" value="TraesWEE_scaffold_000729_01G000700"/>
</dbReference>
<keyword evidence="2" id="KW-0732">Signal</keyword>
<dbReference type="InterPro" id="IPR014044">
    <property type="entry name" value="CAP_dom"/>
</dbReference>
<dbReference type="CDD" id="cd05381">
    <property type="entry name" value="CAP_PR-1"/>
    <property type="match status" value="1"/>
</dbReference>
<dbReference type="PROSITE" id="PS01010">
    <property type="entry name" value="CRISP_2"/>
    <property type="match status" value="1"/>
</dbReference>
<evidence type="ECO:0000313" key="4">
    <source>
        <dbReference type="EnsemblPlants" id="TraesCS1B02G478500.1.cds1"/>
    </source>
</evidence>
<dbReference type="GeneID" id="123150030"/>
<dbReference type="RefSeq" id="XP_044425768.1">
    <property type="nucleotide sequence ID" value="XM_044569833.1"/>
</dbReference>
<feature type="signal peptide" evidence="2">
    <location>
        <begin position="1"/>
        <end position="22"/>
    </location>
</feature>
<dbReference type="SMART" id="SM00198">
    <property type="entry name" value="SCP"/>
    <property type="match status" value="1"/>
</dbReference>
<dbReference type="Pfam" id="PF00188">
    <property type="entry name" value="CAP"/>
    <property type="match status" value="1"/>
</dbReference>
<name>A0A3B5Z6S9_WHEAT</name>
<dbReference type="AlphaFoldDB" id="A0A3B5Z6S9"/>
<dbReference type="PRINTS" id="PR00837">
    <property type="entry name" value="V5TPXLIKE"/>
</dbReference>
<dbReference type="InterPro" id="IPR001283">
    <property type="entry name" value="CRISP-related"/>
</dbReference>